<feature type="compositionally biased region" description="Polar residues" evidence="6">
    <location>
        <begin position="605"/>
        <end position="624"/>
    </location>
</feature>
<sequence>MTPSFNLNSNGAASSYFTPQSGSGPNGVMSPSTALSTASARNHQRIGSSNGPPVSATGATGVGAGSGAAGQRNIVGVLLPNGGGPDPDSAPQESMFLCLQDLFQRIQNHSKKTQFFTPTAFVAKVKKENELFRSSMHQDAHEFLMFIISTISEDIEADHKKNLKEIEDNQHKPATLNGTATSNGNGIANGSVKTKSSSEEVSMTLSGGDEVRIKVNGADINTVSTSGGSTHGNGHLGGGGESIGDRSSIQSDNTIPKPKEKMWVQKLFEGQLTNEIKCLTCEKTTNRAESFMDLSLDIEQNSSVTSCLRQFSASEMLCHKDKFYCDECCGLQEAEKRMKIQQLPNILSLHLKRFKYQEALQKYVKLSYRVSFPLELRLFNTVDDMEDPDRIYDLNAFVVHIGSGPHHGHYVAVVKHQDKWLLFDDETVETIDETDIHKYFGDSAQLGSGYVLFYQARDLDMGTIAPMQWAQQQLQSFSLKSPINGTLPLSPTNGLGLADLDQYGGLMPHTQQQELIHQQLASRQQQQQANQQQQNGGGVMGALFNGASAPSPVSPAHLANGSSGTAGNGGSRSPTQIQDPSMLNGQKITSGSYVYTNGIAAAASSGQPQYTSTNGYHSHSTTGAIPSDPLPLPHTMSSPSPASTSHYSSSYNHSNGHGNGNGHGHPHGHGQGHGPVPPSPTATSHYYKPPSLSSSASPSPSASTIHTTIDPAKLKRAQSTPRITLASAAKTFGSSGGKSFIGSLRGGSSS</sequence>
<evidence type="ECO:0000256" key="2">
    <source>
        <dbReference type="ARBA" id="ARBA00009085"/>
    </source>
</evidence>
<feature type="compositionally biased region" description="Low complexity" evidence="6">
    <location>
        <begin position="633"/>
        <end position="656"/>
    </location>
</feature>
<dbReference type="Gene3D" id="3.90.70.10">
    <property type="entry name" value="Cysteine proteinases"/>
    <property type="match status" value="1"/>
</dbReference>
<keyword evidence="5" id="KW-0378">Hydrolase</keyword>
<dbReference type="InterPro" id="IPR001394">
    <property type="entry name" value="Peptidase_C19_UCH"/>
</dbReference>
<evidence type="ECO:0000256" key="1">
    <source>
        <dbReference type="ARBA" id="ARBA00000707"/>
    </source>
</evidence>
<dbReference type="PANTHER" id="PTHR24006">
    <property type="entry name" value="UBIQUITIN CARBOXYL-TERMINAL HYDROLASE"/>
    <property type="match status" value="1"/>
</dbReference>
<reference evidence="8 9" key="1">
    <citation type="journal article" date="2020" name="Fungal Divers.">
        <title>Resolving the Mortierellaceae phylogeny through synthesis of multi-gene phylogenetics and phylogenomics.</title>
        <authorList>
            <person name="Vandepol N."/>
            <person name="Liber J."/>
            <person name="Desiro A."/>
            <person name="Na H."/>
            <person name="Kennedy M."/>
            <person name="Barry K."/>
            <person name="Grigoriev I.V."/>
            <person name="Miller A.N."/>
            <person name="O'Donnell K."/>
            <person name="Stajich J.E."/>
            <person name="Bonito G."/>
        </authorList>
    </citation>
    <scope>NUCLEOTIDE SEQUENCE [LARGE SCALE GENOMIC DNA]</scope>
    <source>
        <strain evidence="8 9">AD045</strain>
    </source>
</reference>
<feature type="compositionally biased region" description="Low complexity" evidence="6">
    <location>
        <begin position="689"/>
        <end position="703"/>
    </location>
</feature>
<evidence type="ECO:0000313" key="8">
    <source>
        <dbReference type="EMBL" id="KAG0297437.1"/>
    </source>
</evidence>
<dbReference type="InterPro" id="IPR018200">
    <property type="entry name" value="USP_CS"/>
</dbReference>
<dbReference type="PROSITE" id="PS50235">
    <property type="entry name" value="USP_3"/>
    <property type="match status" value="1"/>
</dbReference>
<dbReference type="InterPro" id="IPR038765">
    <property type="entry name" value="Papain-like_cys_pep_sf"/>
</dbReference>
<evidence type="ECO:0000256" key="6">
    <source>
        <dbReference type="SAM" id="MobiDB-lite"/>
    </source>
</evidence>
<proteinExistence type="inferred from homology"/>
<keyword evidence="9" id="KW-1185">Reference proteome</keyword>
<feature type="compositionally biased region" description="Polar residues" evidence="6">
    <location>
        <begin position="1"/>
        <end position="52"/>
    </location>
</feature>
<feature type="compositionally biased region" description="Gly residues" evidence="6">
    <location>
        <begin position="229"/>
        <end position="242"/>
    </location>
</feature>
<feature type="region of interest" description="Disordered" evidence="6">
    <location>
        <begin position="1"/>
        <end position="66"/>
    </location>
</feature>
<feature type="domain" description="USP" evidence="7">
    <location>
        <begin position="60"/>
        <end position="457"/>
    </location>
</feature>
<dbReference type="SUPFAM" id="SSF54001">
    <property type="entry name" value="Cysteine proteinases"/>
    <property type="match status" value="1"/>
</dbReference>
<feature type="region of interest" description="Disordered" evidence="6">
    <location>
        <begin position="223"/>
        <end position="255"/>
    </location>
</feature>
<comment type="catalytic activity">
    <reaction evidence="1">
        <text>Thiol-dependent hydrolysis of ester, thioester, amide, peptide and isopeptide bonds formed by the C-terminal Gly of ubiquitin (a 76-residue protein attached to proteins as an intracellular targeting signal).</text>
        <dbReference type="EC" id="3.4.19.12"/>
    </reaction>
</comment>
<evidence type="ECO:0000256" key="5">
    <source>
        <dbReference type="ARBA" id="ARBA00022801"/>
    </source>
</evidence>
<dbReference type="PROSITE" id="PS00973">
    <property type="entry name" value="USP_2"/>
    <property type="match status" value="1"/>
</dbReference>
<name>A0ABQ7KF47_9FUNG</name>
<gene>
    <name evidence="8" type="ORF">BGZ96_006393</name>
</gene>
<dbReference type="CDD" id="cd02663">
    <property type="entry name" value="Peptidase_C19G"/>
    <property type="match status" value="1"/>
</dbReference>
<dbReference type="Pfam" id="PF00443">
    <property type="entry name" value="UCH"/>
    <property type="match status" value="1"/>
</dbReference>
<accession>A0ABQ7KF47</accession>
<feature type="compositionally biased region" description="Low complexity" evidence="6">
    <location>
        <begin position="518"/>
        <end position="534"/>
    </location>
</feature>
<dbReference type="Proteomes" id="UP001194696">
    <property type="component" value="Unassembled WGS sequence"/>
</dbReference>
<feature type="compositionally biased region" description="Polar residues" evidence="6">
    <location>
        <begin position="574"/>
        <end position="585"/>
    </location>
</feature>
<keyword evidence="4" id="KW-0645">Protease</keyword>
<feature type="compositionally biased region" description="Polar residues" evidence="6">
    <location>
        <begin position="245"/>
        <end position="254"/>
    </location>
</feature>
<evidence type="ECO:0000256" key="4">
    <source>
        <dbReference type="ARBA" id="ARBA00022670"/>
    </source>
</evidence>
<feature type="region of interest" description="Disordered" evidence="6">
    <location>
        <begin position="173"/>
        <end position="198"/>
    </location>
</feature>
<feature type="compositionally biased region" description="Polar residues" evidence="6">
    <location>
        <begin position="176"/>
        <end position="188"/>
    </location>
</feature>
<dbReference type="PANTHER" id="PTHR24006:SF733">
    <property type="entry name" value="RE52890P"/>
    <property type="match status" value="1"/>
</dbReference>
<dbReference type="InterPro" id="IPR050164">
    <property type="entry name" value="Peptidase_C19"/>
</dbReference>
<comment type="caution">
    <text evidence="8">The sequence shown here is derived from an EMBL/GenBank/DDBJ whole genome shotgun (WGS) entry which is preliminary data.</text>
</comment>
<dbReference type="EMBL" id="JAAAIM010000031">
    <property type="protein sequence ID" value="KAG0297437.1"/>
    <property type="molecule type" value="Genomic_DNA"/>
</dbReference>
<evidence type="ECO:0000313" key="9">
    <source>
        <dbReference type="Proteomes" id="UP001194696"/>
    </source>
</evidence>
<evidence type="ECO:0000259" key="7">
    <source>
        <dbReference type="PROSITE" id="PS50235"/>
    </source>
</evidence>
<protein>
    <recommendedName>
        <fullName evidence="3">ubiquitinyl hydrolase 1</fullName>
        <ecNumber evidence="3">3.4.19.12</ecNumber>
    </recommendedName>
</protein>
<dbReference type="InterPro" id="IPR028889">
    <property type="entry name" value="USP"/>
</dbReference>
<comment type="similarity">
    <text evidence="2">Belongs to the peptidase C19 family.</text>
</comment>
<organism evidence="8 9">
    <name type="scientific">Linnemannia gamsii</name>
    <dbReference type="NCBI Taxonomy" id="64522"/>
    <lineage>
        <taxon>Eukaryota</taxon>
        <taxon>Fungi</taxon>
        <taxon>Fungi incertae sedis</taxon>
        <taxon>Mucoromycota</taxon>
        <taxon>Mortierellomycotina</taxon>
        <taxon>Mortierellomycetes</taxon>
        <taxon>Mortierellales</taxon>
        <taxon>Mortierellaceae</taxon>
        <taxon>Linnemannia</taxon>
    </lineage>
</organism>
<feature type="region of interest" description="Disordered" evidence="6">
    <location>
        <begin position="515"/>
        <end position="585"/>
    </location>
</feature>
<dbReference type="EC" id="3.4.19.12" evidence="3"/>
<evidence type="ECO:0000256" key="3">
    <source>
        <dbReference type="ARBA" id="ARBA00012759"/>
    </source>
</evidence>
<feature type="region of interest" description="Disordered" evidence="6">
    <location>
        <begin position="605"/>
        <end position="721"/>
    </location>
</feature>